<dbReference type="VEuPathDB" id="MicrosporidiaDB:Eint_112000"/>
<reference evidence="1 2" key="1">
    <citation type="journal article" date="2010" name="Nat. Commun.">
        <title>The complete sequence of the smallest known nuclear genome from the microsporidian Encephalitozoon intestinalis.</title>
        <authorList>
            <person name="Corradi N."/>
            <person name="Pombert J.-F."/>
            <person name="Farinelli L."/>
            <person name="Didier E.S."/>
            <person name="Keeling P.J."/>
        </authorList>
    </citation>
    <scope>NUCLEOTIDE SEQUENCE [LARGE SCALE GENOMIC DNA]</scope>
    <source>
        <strain evidence="1 2">ATCC 50506</strain>
    </source>
</reference>
<keyword evidence="2" id="KW-1185">Reference proteome</keyword>
<dbReference type="PANTHER" id="PTHR22504">
    <property type="entry name" value="REPRESSOR OF RNA POLYMERASE III TRANSCRIPTION MAF1"/>
    <property type="match status" value="1"/>
</dbReference>
<protein>
    <submittedName>
        <fullName evidence="1">MAF transcription factor-like protein</fullName>
    </submittedName>
</protein>
<name>E0SA82_ENCIT</name>
<evidence type="ECO:0000313" key="1">
    <source>
        <dbReference type="EMBL" id="ADM12699.1"/>
    </source>
</evidence>
<gene>
    <name evidence="1" type="ORF">Eint_112000</name>
</gene>
<dbReference type="GO" id="GO:0005634">
    <property type="term" value="C:nucleus"/>
    <property type="evidence" value="ECO:0007669"/>
    <property type="project" value="TreeGrafter"/>
</dbReference>
<dbReference type="GeneID" id="9699768"/>
<dbReference type="Pfam" id="PF09174">
    <property type="entry name" value="Maf1"/>
    <property type="match status" value="1"/>
</dbReference>
<reference evidence="1 2" key="2">
    <citation type="journal article" date="2012" name="Proc. Natl. Acad. Sci. U.S.A.">
        <title>Gain and loss of multiple functionally related, horizontally transferred genes in the reduced genomes of two microsporidian parasites.</title>
        <authorList>
            <person name="Pombert J.-F."/>
            <person name="Selman M."/>
            <person name="Burki F."/>
            <person name="Bardell F.T."/>
            <person name="Farinelli L."/>
            <person name="Solter L.F."/>
            <person name="Whitman D.W."/>
            <person name="Weiss L.M."/>
            <person name="Corradi N."/>
            <person name="Keeling P.J."/>
        </authorList>
    </citation>
    <scope>NUCLEOTIDE SEQUENCE [LARGE SCALE GENOMIC DNA]</scope>
    <source>
        <strain evidence="1 2">ATCC 50506</strain>
    </source>
</reference>
<dbReference type="EMBL" id="CP001952">
    <property type="protein sequence ID" value="ADM12699.1"/>
    <property type="molecule type" value="Genomic_DNA"/>
</dbReference>
<organism evidence="1 2">
    <name type="scientific">Encephalitozoon intestinalis (strain ATCC 50506)</name>
    <name type="common">Microsporidian parasite</name>
    <name type="synonym">Septata intestinalis</name>
    <dbReference type="NCBI Taxonomy" id="876142"/>
    <lineage>
        <taxon>Eukaryota</taxon>
        <taxon>Fungi</taxon>
        <taxon>Fungi incertae sedis</taxon>
        <taxon>Microsporidia</taxon>
        <taxon>Unikaryonidae</taxon>
        <taxon>Encephalitozoon</taxon>
    </lineage>
</organism>
<dbReference type="RefSeq" id="XP_003074059.1">
    <property type="nucleotide sequence ID" value="XM_003074013.1"/>
</dbReference>
<dbReference type="AlphaFoldDB" id="E0SA82"/>
<dbReference type="Proteomes" id="UP000002313">
    <property type="component" value="Chromosome XI"/>
</dbReference>
<dbReference type="OrthoDB" id="277029at2759"/>
<dbReference type="InterPro" id="IPR038564">
    <property type="entry name" value="Maf1_sf"/>
</dbReference>
<dbReference type="GO" id="GO:0000994">
    <property type="term" value="F:RNA polymerase III core binding"/>
    <property type="evidence" value="ECO:0007669"/>
    <property type="project" value="TreeGrafter"/>
</dbReference>
<dbReference type="KEGG" id="ein:Eint_112000"/>
<dbReference type="HOGENOM" id="CLU_121572_0_0_1"/>
<dbReference type="InterPro" id="IPR015257">
    <property type="entry name" value="Maf1"/>
</dbReference>
<accession>E0SA82</accession>
<proteinExistence type="predicted"/>
<dbReference type="GO" id="GO:0016480">
    <property type="term" value="P:negative regulation of transcription by RNA polymerase III"/>
    <property type="evidence" value="ECO:0007669"/>
    <property type="project" value="InterPro"/>
</dbReference>
<dbReference type="PANTHER" id="PTHR22504:SF0">
    <property type="entry name" value="REPRESSOR OF RNA POLYMERASE III TRANSCRIPTION MAF1 HOMOLOG"/>
    <property type="match status" value="1"/>
</dbReference>
<dbReference type="Gene3D" id="3.40.1000.50">
    <property type="entry name" value="Repressor of RNA polymerase III transcription Maf1"/>
    <property type="match status" value="1"/>
</dbReference>
<sequence length="164" mass="19532">MRYLEMSCISKTNKLFQKLQDINPQLNIEVEAYSCKSSRKQRGQRDVEKPLRYLQSALGLRFPDYDFHGEPWRSFERKTLEEVLREVAYSISTTHKNSEDVKEFVGFLEMILDRSINTGSCLIFSYKNRMGPFEDCFWYFSFLLFSKRQKRVVMLNAFMSRSDV</sequence>
<evidence type="ECO:0000313" key="2">
    <source>
        <dbReference type="Proteomes" id="UP000002313"/>
    </source>
</evidence>